<comment type="caution">
    <text evidence="2">The sequence shown here is derived from an EMBL/GenBank/DDBJ whole genome shotgun (WGS) entry which is preliminary data.</text>
</comment>
<dbReference type="InterPro" id="IPR045057">
    <property type="entry name" value="Gcn5-rel_NAT"/>
</dbReference>
<evidence type="ECO:0000313" key="2">
    <source>
        <dbReference type="EMBL" id="GLK51035.1"/>
    </source>
</evidence>
<dbReference type="InterPro" id="IPR031165">
    <property type="entry name" value="GNAT_YJDJ"/>
</dbReference>
<organism evidence="2 3">
    <name type="scientific">Maricaulis virginensis</name>
    <dbReference type="NCBI Taxonomy" id="144022"/>
    <lineage>
        <taxon>Bacteria</taxon>
        <taxon>Pseudomonadati</taxon>
        <taxon>Pseudomonadota</taxon>
        <taxon>Alphaproteobacteria</taxon>
        <taxon>Maricaulales</taxon>
        <taxon>Maricaulaceae</taxon>
        <taxon>Maricaulis</taxon>
    </lineage>
</organism>
<dbReference type="PANTHER" id="PTHR31435">
    <property type="entry name" value="PROTEIN NATD1"/>
    <property type="match status" value="1"/>
</dbReference>
<dbReference type="EMBL" id="BSFE01000001">
    <property type="protein sequence ID" value="GLK51035.1"/>
    <property type="molecule type" value="Genomic_DNA"/>
</dbReference>
<dbReference type="RefSeq" id="WP_271185428.1">
    <property type="nucleotide sequence ID" value="NZ_BSFE01000001.1"/>
</dbReference>
<sequence>MDIKITLEEDGSKGRYVAHVAGQADTGEMTFSRISPTRVIVDHTGVPDSLKGMGVGSALARHVVAQAREKGFTIVPLCPFLKAQAERHADWDDVIEGMKR</sequence>
<dbReference type="Gene3D" id="3.40.630.30">
    <property type="match status" value="1"/>
</dbReference>
<reference evidence="2" key="2">
    <citation type="submission" date="2023-01" db="EMBL/GenBank/DDBJ databases">
        <authorList>
            <person name="Sun Q."/>
            <person name="Evtushenko L."/>
        </authorList>
    </citation>
    <scope>NUCLEOTIDE SEQUENCE</scope>
    <source>
        <strain evidence="2">VKM B-1513</strain>
    </source>
</reference>
<name>A0A9W6IL12_9PROT</name>
<proteinExistence type="predicted"/>
<dbReference type="SUPFAM" id="SSF55729">
    <property type="entry name" value="Acyl-CoA N-acyltransferases (Nat)"/>
    <property type="match status" value="1"/>
</dbReference>
<dbReference type="PANTHER" id="PTHR31435:SF10">
    <property type="entry name" value="BSR4717 PROTEIN"/>
    <property type="match status" value="1"/>
</dbReference>
<gene>
    <name evidence="2" type="ORF">GCM10017621_05430</name>
</gene>
<dbReference type="Proteomes" id="UP001143486">
    <property type="component" value="Unassembled WGS sequence"/>
</dbReference>
<dbReference type="AlphaFoldDB" id="A0A9W6IL12"/>
<protein>
    <submittedName>
        <fullName evidence="2">N-acetyltransferase</fullName>
    </submittedName>
</protein>
<evidence type="ECO:0000259" key="1">
    <source>
        <dbReference type="PROSITE" id="PS51729"/>
    </source>
</evidence>
<reference evidence="2" key="1">
    <citation type="journal article" date="2014" name="Int. J. Syst. Evol. Microbiol.">
        <title>Complete genome sequence of Corynebacterium casei LMG S-19264T (=DSM 44701T), isolated from a smear-ripened cheese.</title>
        <authorList>
            <consortium name="US DOE Joint Genome Institute (JGI-PGF)"/>
            <person name="Walter F."/>
            <person name="Albersmeier A."/>
            <person name="Kalinowski J."/>
            <person name="Ruckert C."/>
        </authorList>
    </citation>
    <scope>NUCLEOTIDE SEQUENCE</scope>
    <source>
        <strain evidence="2">VKM B-1513</strain>
    </source>
</reference>
<feature type="domain" description="N-acetyltransferase" evidence="1">
    <location>
        <begin position="8"/>
        <end position="96"/>
    </location>
</feature>
<dbReference type="Pfam" id="PF14542">
    <property type="entry name" value="Acetyltransf_CG"/>
    <property type="match status" value="1"/>
</dbReference>
<dbReference type="InterPro" id="IPR016181">
    <property type="entry name" value="Acyl_CoA_acyltransferase"/>
</dbReference>
<evidence type="ECO:0000313" key="3">
    <source>
        <dbReference type="Proteomes" id="UP001143486"/>
    </source>
</evidence>
<accession>A0A9W6IL12</accession>
<keyword evidence="3" id="KW-1185">Reference proteome</keyword>
<dbReference type="CDD" id="cd04301">
    <property type="entry name" value="NAT_SF"/>
    <property type="match status" value="1"/>
</dbReference>
<dbReference type="PROSITE" id="PS51729">
    <property type="entry name" value="GNAT_YJDJ"/>
    <property type="match status" value="1"/>
</dbReference>